<dbReference type="PATRIC" id="fig|862908.3.peg.1799"/>
<dbReference type="RefSeq" id="WP_014244495.1">
    <property type="nucleotide sequence ID" value="NC_016620.1"/>
</dbReference>
<dbReference type="EMBL" id="FQ312005">
    <property type="protein sequence ID" value="CBW26714.1"/>
    <property type="molecule type" value="Genomic_DNA"/>
</dbReference>
<dbReference type="STRING" id="862908.BMS_1895"/>
<dbReference type="KEGG" id="bmx:BMS_1895"/>
<dbReference type="InterPro" id="IPR029026">
    <property type="entry name" value="tRNA_m1G_MTases_N"/>
</dbReference>
<accession>E1X2E7</accession>
<proteinExistence type="predicted"/>
<organism evidence="2 3">
    <name type="scientific">Halobacteriovorax marinus (strain ATCC BAA-682 / DSM 15412 / SJ)</name>
    <name type="common">Bacteriovorax marinus</name>
    <dbReference type="NCBI Taxonomy" id="862908"/>
    <lineage>
        <taxon>Bacteria</taxon>
        <taxon>Pseudomonadati</taxon>
        <taxon>Bdellovibrionota</taxon>
        <taxon>Bacteriovoracia</taxon>
        <taxon>Bacteriovoracales</taxon>
        <taxon>Halobacteriovoraceae</taxon>
        <taxon>Halobacteriovorax</taxon>
    </lineage>
</organism>
<dbReference type="eggNOG" id="COG4752">
    <property type="taxonomic scope" value="Bacteria"/>
</dbReference>
<evidence type="ECO:0000313" key="2">
    <source>
        <dbReference type="EMBL" id="CBW26714.1"/>
    </source>
</evidence>
<sequence>MQNLYLALVHHPIKNKRGDTVTTSVTNLDIHDIARSCKTFGVKKYFIVTPLKAQHDLVKKILGHWEDDKNGVYNPDRQNALSIATLVDSVEDALASIEEKEGKKPLLAVTGANFESFHGTTNDLKDLMGSNDRPCLLLFGTGWGLHQSVLEKSDFMLDPILGADESGYNHLSVRSAVAIYLDRYTQK</sequence>
<gene>
    <name evidence="2" type="ordered locus">BMS_1895</name>
</gene>
<dbReference type="Proteomes" id="UP000008963">
    <property type="component" value="Chromosome"/>
</dbReference>
<evidence type="ECO:0000313" key="3">
    <source>
        <dbReference type="Proteomes" id="UP000008963"/>
    </source>
</evidence>
<dbReference type="OrthoDB" id="5292514at2"/>
<dbReference type="InterPro" id="IPR029028">
    <property type="entry name" value="Alpha/beta_knot_MTases"/>
</dbReference>
<reference evidence="3" key="1">
    <citation type="journal article" date="2013" name="ISME J.">
        <title>A small predatory core genome in the divergent marine Bacteriovorax marinus SJ and the terrestrial Bdellovibrio bacteriovorus.</title>
        <authorList>
            <person name="Crossman L.C."/>
            <person name="Chen H."/>
            <person name="Cerdeno-Tarraga A.M."/>
            <person name="Brooks K."/>
            <person name="Quail M.A."/>
            <person name="Pineiro S.A."/>
            <person name="Hobley L."/>
            <person name="Sockett R.E."/>
            <person name="Bentley S.D."/>
            <person name="Parkhill J."/>
            <person name="Williams H.N."/>
            <person name="Stine O.C."/>
        </authorList>
    </citation>
    <scope>NUCLEOTIDE SEQUENCE [LARGE SCALE GENOMIC DNA]</scope>
    <source>
        <strain evidence="3">ATCC BAA-682 / DSM 15412 / SJ</strain>
    </source>
</reference>
<keyword evidence="3" id="KW-1185">Reference proteome</keyword>
<name>E1X2E7_HALMS</name>
<feature type="domain" description="tRNA (guanine-N(1)-)-methyltransferase C-terminal" evidence="1">
    <location>
        <begin position="3"/>
        <end position="185"/>
    </location>
</feature>
<protein>
    <recommendedName>
        <fullName evidence="1">tRNA (guanine-N(1)-)-methyltransferase C-terminal domain-containing protein</fullName>
    </recommendedName>
</protein>
<evidence type="ECO:0000259" key="1">
    <source>
        <dbReference type="Pfam" id="PF09936"/>
    </source>
</evidence>
<dbReference type="InterPro" id="IPR019230">
    <property type="entry name" value="RNA_MeTrfase_C_dom"/>
</dbReference>
<dbReference type="Gene3D" id="3.40.1280.10">
    <property type="match status" value="1"/>
</dbReference>
<dbReference type="Pfam" id="PF09936">
    <property type="entry name" value="Methyltrn_RNA_4"/>
    <property type="match status" value="1"/>
</dbReference>
<dbReference type="AlphaFoldDB" id="E1X2E7"/>
<dbReference type="CDD" id="cd18085">
    <property type="entry name" value="TM1570-like"/>
    <property type="match status" value="1"/>
</dbReference>
<dbReference type="SUPFAM" id="SSF75217">
    <property type="entry name" value="alpha/beta knot"/>
    <property type="match status" value="1"/>
</dbReference>
<dbReference type="HOGENOM" id="CLU_1414575_0_0_7"/>